<evidence type="ECO:0000313" key="4">
    <source>
        <dbReference type="Proteomes" id="UP000054928"/>
    </source>
</evidence>
<feature type="region of interest" description="Disordered" evidence="1">
    <location>
        <begin position="222"/>
        <end position="243"/>
    </location>
</feature>
<organism evidence="3 4">
    <name type="scientific">Plasmopara halstedii</name>
    <name type="common">Downy mildew of sunflower</name>
    <dbReference type="NCBI Taxonomy" id="4781"/>
    <lineage>
        <taxon>Eukaryota</taxon>
        <taxon>Sar</taxon>
        <taxon>Stramenopiles</taxon>
        <taxon>Oomycota</taxon>
        <taxon>Peronosporomycetes</taxon>
        <taxon>Peronosporales</taxon>
        <taxon>Peronosporaceae</taxon>
        <taxon>Plasmopara</taxon>
    </lineage>
</organism>
<dbReference type="InterPro" id="IPR056924">
    <property type="entry name" value="SH3_Tf2-1"/>
</dbReference>
<evidence type="ECO:0000259" key="2">
    <source>
        <dbReference type="Pfam" id="PF24626"/>
    </source>
</evidence>
<dbReference type="Proteomes" id="UP000054928">
    <property type="component" value="Unassembled WGS sequence"/>
</dbReference>
<dbReference type="STRING" id="4781.A0A0P1AJY3"/>
<name>A0A0P1AJY3_PLAHL</name>
<dbReference type="GeneID" id="36406937"/>
<evidence type="ECO:0000256" key="1">
    <source>
        <dbReference type="SAM" id="MobiDB-lite"/>
    </source>
</evidence>
<feature type="domain" description="Tf2-1-like SH3-like" evidence="2">
    <location>
        <begin position="145"/>
        <end position="206"/>
    </location>
</feature>
<dbReference type="OrthoDB" id="122647at2759"/>
<protein>
    <submittedName>
        <fullName evidence="3">FOG: Transposon-encoded proteins with TYA, reverse transcriptase, integrase domains in various combinations</fullName>
    </submittedName>
</protein>
<proteinExistence type="predicted"/>
<dbReference type="GO" id="GO:0003964">
    <property type="term" value="F:RNA-directed DNA polymerase activity"/>
    <property type="evidence" value="ECO:0007669"/>
    <property type="project" value="UniProtKB-KW"/>
</dbReference>
<keyword evidence="4" id="KW-1185">Reference proteome</keyword>
<dbReference type="Pfam" id="PF24626">
    <property type="entry name" value="SH3_Tf2-1"/>
    <property type="match status" value="1"/>
</dbReference>
<keyword evidence="3" id="KW-0808">Transferase</keyword>
<evidence type="ECO:0000313" key="3">
    <source>
        <dbReference type="EMBL" id="CEG41543.1"/>
    </source>
</evidence>
<dbReference type="RefSeq" id="XP_024577912.1">
    <property type="nucleotide sequence ID" value="XM_024727323.1"/>
</dbReference>
<keyword evidence="3" id="KW-0695">RNA-directed DNA polymerase</keyword>
<dbReference type="EMBL" id="CCYD01000553">
    <property type="protein sequence ID" value="CEG41543.1"/>
    <property type="molecule type" value="Genomic_DNA"/>
</dbReference>
<keyword evidence="3" id="KW-0548">Nucleotidyltransferase</keyword>
<reference evidence="4" key="1">
    <citation type="submission" date="2014-09" db="EMBL/GenBank/DDBJ databases">
        <authorList>
            <person name="Sharma Rahul"/>
            <person name="Thines Marco"/>
        </authorList>
    </citation>
    <scope>NUCLEOTIDE SEQUENCE [LARGE SCALE GENOMIC DNA]</scope>
</reference>
<accession>A0A0P1AJY3</accession>
<dbReference type="AlphaFoldDB" id="A0A0P1AJY3"/>
<sequence length="243" mass="27142">MSLSDFQQTDGQTERVNCDFEDVLRSAYVETPRRGSAMLPLVEFALKIVMHVSTGYTLFYMNELVHPRAPLTPLSYGAGFGDGGIAERLANVNLLTVRKEVDDFLFTKLSVLRHVRDAMAESQGMQKECADGRSRRNVENFENRDLVLLNAKILPTHAVSAVAKTKLLLWFIEPFEVVAKQGLAYTLNLPRRMRTHPVLYVGSLKPNRDPAQVNAEALVPGRRPTALGHPEAEPATGFEHEVQ</sequence>